<protein>
    <recommendedName>
        <fullName evidence="4 5">Pyrroline-5-carboxylate reductase</fullName>
        <shortName evidence="4">P5C reductase</shortName>
        <shortName evidence="4">P5CR</shortName>
        <ecNumber evidence="4 5">1.5.1.2</ecNumber>
    </recommendedName>
    <alternativeName>
        <fullName evidence="4">PCA reductase</fullName>
    </alternativeName>
</protein>
<dbReference type="GO" id="GO:0004735">
    <property type="term" value="F:pyrroline-5-carboxylate reductase activity"/>
    <property type="evidence" value="ECO:0007669"/>
    <property type="project" value="UniProtKB-EC"/>
</dbReference>
<gene>
    <name evidence="4 8" type="primary">proC</name>
    <name evidence="8" type="ORF">NK718_00730</name>
</gene>
<evidence type="ECO:0000256" key="1">
    <source>
        <dbReference type="ARBA" id="ARBA00005525"/>
    </source>
</evidence>
<evidence type="ECO:0000256" key="5">
    <source>
        <dbReference type="NCBIfam" id="TIGR00112"/>
    </source>
</evidence>
<comment type="caution">
    <text evidence="8">The sequence shown here is derived from an EMBL/GenBank/DDBJ whole genome shotgun (WGS) entry which is preliminary data.</text>
</comment>
<dbReference type="PANTHER" id="PTHR11645">
    <property type="entry name" value="PYRROLINE-5-CARBOXYLATE REDUCTASE"/>
    <property type="match status" value="1"/>
</dbReference>
<dbReference type="Gene3D" id="3.40.50.720">
    <property type="entry name" value="NAD(P)-binding Rossmann-like Domain"/>
    <property type="match status" value="1"/>
</dbReference>
<dbReference type="PANTHER" id="PTHR11645:SF0">
    <property type="entry name" value="PYRROLINE-5-CARBOXYLATE REDUCTASE 3"/>
    <property type="match status" value="1"/>
</dbReference>
<comment type="function">
    <text evidence="4">Catalyzes the reduction of 1-pyrroline-5-carboxylate (PCA) to L-proline.</text>
</comment>
<dbReference type="NCBIfam" id="TIGR00112">
    <property type="entry name" value="proC"/>
    <property type="match status" value="1"/>
</dbReference>
<keyword evidence="3 4" id="KW-0560">Oxidoreductase</keyword>
<dbReference type="Gene3D" id="1.10.3730.10">
    <property type="entry name" value="ProC C-terminal domain-like"/>
    <property type="match status" value="1"/>
</dbReference>
<dbReference type="SUPFAM" id="SSF48179">
    <property type="entry name" value="6-phosphogluconate dehydrogenase C-terminal domain-like"/>
    <property type="match status" value="1"/>
</dbReference>
<reference evidence="8 9" key="1">
    <citation type="submission" date="2022-07" db="EMBL/GenBank/DDBJ databases">
        <authorList>
            <person name="Li W.-J."/>
            <person name="Deng Q.-Q."/>
        </authorList>
    </citation>
    <scope>NUCLEOTIDE SEQUENCE [LARGE SCALE GENOMIC DNA]</scope>
    <source>
        <strain evidence="8 9">SYSU M60028</strain>
    </source>
</reference>
<comment type="catalytic activity">
    <reaction evidence="4">
        <text>L-proline + NAD(+) = (S)-1-pyrroline-5-carboxylate + NADH + 2 H(+)</text>
        <dbReference type="Rhea" id="RHEA:14105"/>
        <dbReference type="ChEBI" id="CHEBI:15378"/>
        <dbReference type="ChEBI" id="CHEBI:17388"/>
        <dbReference type="ChEBI" id="CHEBI:57540"/>
        <dbReference type="ChEBI" id="CHEBI:57945"/>
        <dbReference type="ChEBI" id="CHEBI:60039"/>
        <dbReference type="EC" id="1.5.1.2"/>
    </reaction>
</comment>
<dbReference type="Pfam" id="PF14748">
    <property type="entry name" value="P5CR_dimer"/>
    <property type="match status" value="1"/>
</dbReference>
<feature type="domain" description="Pyrroline-5-carboxylate reductase catalytic N-terminal" evidence="6">
    <location>
        <begin position="17"/>
        <end position="109"/>
    </location>
</feature>
<comment type="catalytic activity">
    <reaction evidence="4">
        <text>L-proline + NADP(+) = (S)-1-pyrroline-5-carboxylate + NADPH + 2 H(+)</text>
        <dbReference type="Rhea" id="RHEA:14109"/>
        <dbReference type="ChEBI" id="CHEBI:15378"/>
        <dbReference type="ChEBI" id="CHEBI:17388"/>
        <dbReference type="ChEBI" id="CHEBI:57783"/>
        <dbReference type="ChEBI" id="CHEBI:58349"/>
        <dbReference type="ChEBI" id="CHEBI:60039"/>
        <dbReference type="EC" id="1.5.1.2"/>
    </reaction>
</comment>
<keyword evidence="2 4" id="KW-0521">NADP</keyword>
<comment type="pathway">
    <text evidence="4">Amino-acid biosynthesis; L-proline biosynthesis; L-proline from L-glutamate 5-semialdehyde: step 1/1.</text>
</comment>
<feature type="domain" description="Pyrroline-5-carboxylate reductase dimerisation" evidence="7">
    <location>
        <begin position="173"/>
        <end position="278"/>
    </location>
</feature>
<evidence type="ECO:0000256" key="3">
    <source>
        <dbReference type="ARBA" id="ARBA00023002"/>
    </source>
</evidence>
<evidence type="ECO:0000313" key="8">
    <source>
        <dbReference type="EMBL" id="MCP8937029.1"/>
    </source>
</evidence>
<comment type="subcellular location">
    <subcellularLocation>
        <location evidence="4">Cytoplasm</location>
    </subcellularLocation>
</comment>
<dbReference type="EC" id="1.5.1.2" evidence="4 5"/>
<keyword evidence="4" id="KW-0963">Cytoplasm</keyword>
<evidence type="ECO:0000313" key="9">
    <source>
        <dbReference type="Proteomes" id="UP001205890"/>
    </source>
</evidence>
<dbReference type="SUPFAM" id="SSF51735">
    <property type="entry name" value="NAD(P)-binding Rossmann-fold domains"/>
    <property type="match status" value="1"/>
</dbReference>
<evidence type="ECO:0000259" key="7">
    <source>
        <dbReference type="Pfam" id="PF14748"/>
    </source>
</evidence>
<dbReference type="InterPro" id="IPR029036">
    <property type="entry name" value="P5CR_dimer"/>
</dbReference>
<evidence type="ECO:0000256" key="2">
    <source>
        <dbReference type="ARBA" id="ARBA00022857"/>
    </source>
</evidence>
<dbReference type="Proteomes" id="UP001205890">
    <property type="component" value="Unassembled WGS sequence"/>
</dbReference>
<comment type="similarity">
    <text evidence="1 4">Belongs to the pyrroline-5-carboxylate reductase family.</text>
</comment>
<evidence type="ECO:0000256" key="4">
    <source>
        <dbReference type="HAMAP-Rule" id="MF_01925"/>
    </source>
</evidence>
<dbReference type="InterPro" id="IPR000304">
    <property type="entry name" value="Pyrroline-COOH_reductase"/>
</dbReference>
<name>A0ABT1L6U8_9HYPH</name>
<proteinExistence type="inferred from homology"/>
<sequence>MSSSSLVPPESLPSSLVLVGCGKMGGAMLEGWLRMGLSGERVTIVDPNAAHHLVAVCEQHGIALNPSPELIRPPEVLVLGIKPQMLDEASPTLAPLVGPETLVLSILAGKTIADLKARVPSIRSAVRAMPNLPASVLRGVTGVAPSPEVSARQREVAETLLSGVGRVEWLDGEHLIDAVTAVSGSGPAYVFYLTECLARAGAALGLPADLADRLARATVEGAGELLHRSDLPPGALRENVTSPGGTTAAALNVLMRENGLDPLMREAVAAAHRRAGELSG</sequence>
<dbReference type="Pfam" id="PF03807">
    <property type="entry name" value="F420_oxidored"/>
    <property type="match status" value="1"/>
</dbReference>
<keyword evidence="4" id="KW-0028">Amino-acid biosynthesis</keyword>
<dbReference type="InterPro" id="IPR028939">
    <property type="entry name" value="P5C_Rdtase_cat_N"/>
</dbReference>
<dbReference type="EMBL" id="JANCLU010000001">
    <property type="protein sequence ID" value="MCP8937029.1"/>
    <property type="molecule type" value="Genomic_DNA"/>
</dbReference>
<dbReference type="PIRSF" id="PIRSF000193">
    <property type="entry name" value="Pyrrol-5-carb_rd"/>
    <property type="match status" value="1"/>
</dbReference>
<keyword evidence="4" id="KW-0641">Proline biosynthesis</keyword>
<accession>A0ABT1L6U8</accession>
<dbReference type="RefSeq" id="WP_254737543.1">
    <property type="nucleotide sequence ID" value="NZ_JANCLU010000001.1"/>
</dbReference>
<dbReference type="HAMAP" id="MF_01925">
    <property type="entry name" value="P5C_reductase"/>
    <property type="match status" value="1"/>
</dbReference>
<evidence type="ECO:0000259" key="6">
    <source>
        <dbReference type="Pfam" id="PF03807"/>
    </source>
</evidence>
<organism evidence="8 9">
    <name type="scientific">Alsobacter ponti</name>
    <dbReference type="NCBI Taxonomy" id="2962936"/>
    <lineage>
        <taxon>Bacteria</taxon>
        <taxon>Pseudomonadati</taxon>
        <taxon>Pseudomonadota</taxon>
        <taxon>Alphaproteobacteria</taxon>
        <taxon>Hyphomicrobiales</taxon>
        <taxon>Alsobacteraceae</taxon>
        <taxon>Alsobacter</taxon>
    </lineage>
</organism>
<keyword evidence="9" id="KW-1185">Reference proteome</keyword>
<dbReference type="InterPro" id="IPR008927">
    <property type="entry name" value="6-PGluconate_DH-like_C_sf"/>
</dbReference>
<dbReference type="InterPro" id="IPR036291">
    <property type="entry name" value="NAD(P)-bd_dom_sf"/>
</dbReference>